<dbReference type="OrthoDB" id="2118689at2759"/>
<organism evidence="1 2">
    <name type="scientific">Rhizoclosmatium globosum</name>
    <dbReference type="NCBI Taxonomy" id="329046"/>
    <lineage>
        <taxon>Eukaryota</taxon>
        <taxon>Fungi</taxon>
        <taxon>Fungi incertae sedis</taxon>
        <taxon>Chytridiomycota</taxon>
        <taxon>Chytridiomycota incertae sedis</taxon>
        <taxon>Chytridiomycetes</taxon>
        <taxon>Chytridiales</taxon>
        <taxon>Chytriomycetaceae</taxon>
        <taxon>Rhizoclosmatium</taxon>
    </lineage>
</organism>
<accession>A0A1Y2C3M1</accession>
<comment type="caution">
    <text evidence="1">The sequence shown here is derived from an EMBL/GenBank/DDBJ whole genome shotgun (WGS) entry which is preliminary data.</text>
</comment>
<dbReference type="AlphaFoldDB" id="A0A1Y2C3M1"/>
<dbReference type="EMBL" id="MCGO01000031">
    <property type="protein sequence ID" value="ORY41546.1"/>
    <property type="molecule type" value="Genomic_DNA"/>
</dbReference>
<proteinExistence type="predicted"/>
<evidence type="ECO:0000313" key="1">
    <source>
        <dbReference type="EMBL" id="ORY41546.1"/>
    </source>
</evidence>
<sequence length="168" mass="18637">MLRRENANLRETMRNFSLGLVAKASASASQTASQTPAATAQPYHPLQAAATPTAAVATESPDGWLDDALNALDQFGPPQVLATRFALKSLESLQGCREVDEMLDLFLIQAQCSDQNQIRRYFIKILKLRSKIFARCTPQDYEKVMEIIEICKVNNRAHVVSILASYHA</sequence>
<dbReference type="Proteomes" id="UP000193642">
    <property type="component" value="Unassembled WGS sequence"/>
</dbReference>
<gene>
    <name evidence="1" type="ORF">BCR33DRAFT_335054</name>
</gene>
<reference evidence="1 2" key="1">
    <citation type="submission" date="2016-07" db="EMBL/GenBank/DDBJ databases">
        <title>Pervasive Adenine N6-methylation of Active Genes in Fungi.</title>
        <authorList>
            <consortium name="DOE Joint Genome Institute"/>
            <person name="Mondo S.J."/>
            <person name="Dannebaum R.O."/>
            <person name="Kuo R.C."/>
            <person name="Labutti K."/>
            <person name="Haridas S."/>
            <person name="Kuo A."/>
            <person name="Salamov A."/>
            <person name="Ahrendt S.R."/>
            <person name="Lipzen A."/>
            <person name="Sullivan W."/>
            <person name="Andreopoulos W.B."/>
            <person name="Clum A."/>
            <person name="Lindquist E."/>
            <person name="Daum C."/>
            <person name="Ramamoorthy G.K."/>
            <person name="Gryganskyi A."/>
            <person name="Culley D."/>
            <person name="Magnuson J.K."/>
            <person name="James T.Y."/>
            <person name="O'Malley M.A."/>
            <person name="Stajich J.E."/>
            <person name="Spatafora J.W."/>
            <person name="Visel A."/>
            <person name="Grigoriev I.V."/>
        </authorList>
    </citation>
    <scope>NUCLEOTIDE SEQUENCE [LARGE SCALE GENOMIC DNA]</scope>
    <source>
        <strain evidence="1 2">JEL800</strain>
    </source>
</reference>
<protein>
    <submittedName>
        <fullName evidence="1">Uncharacterized protein</fullName>
    </submittedName>
</protein>
<keyword evidence="2" id="KW-1185">Reference proteome</keyword>
<evidence type="ECO:0000313" key="2">
    <source>
        <dbReference type="Proteomes" id="UP000193642"/>
    </source>
</evidence>
<name>A0A1Y2C3M1_9FUNG</name>